<evidence type="ECO:0000256" key="1">
    <source>
        <dbReference type="SAM" id="Phobius"/>
    </source>
</evidence>
<comment type="caution">
    <text evidence="2">The sequence shown here is derived from an EMBL/GenBank/DDBJ whole genome shotgun (WGS) entry which is preliminary data.</text>
</comment>
<dbReference type="InterPro" id="IPR037185">
    <property type="entry name" value="EmrE-like"/>
</dbReference>
<evidence type="ECO:0000313" key="3">
    <source>
        <dbReference type="Proteomes" id="UP001154420"/>
    </source>
</evidence>
<organism evidence="2 3">
    <name type="scientific">Parablautia muri</name>
    <dbReference type="NCBI Taxonomy" id="2320879"/>
    <lineage>
        <taxon>Bacteria</taxon>
        <taxon>Bacillati</taxon>
        <taxon>Bacillota</taxon>
        <taxon>Clostridia</taxon>
        <taxon>Lachnospirales</taxon>
        <taxon>Lachnospiraceae</taxon>
        <taxon>Parablautia</taxon>
    </lineage>
</organism>
<name>A0A9X5BE16_9FIRM</name>
<keyword evidence="1" id="KW-0472">Membrane</keyword>
<feature type="transmembrane region" description="Helical" evidence="1">
    <location>
        <begin position="36"/>
        <end position="57"/>
    </location>
</feature>
<dbReference type="AlphaFoldDB" id="A0A9X5BE16"/>
<dbReference type="EMBL" id="QZDT01000007">
    <property type="protein sequence ID" value="NBJ92266.1"/>
    <property type="molecule type" value="Genomic_DNA"/>
</dbReference>
<dbReference type="RefSeq" id="WP_160559365.1">
    <property type="nucleotide sequence ID" value="NZ_QZDT01000007.1"/>
</dbReference>
<feature type="transmembrane region" description="Helical" evidence="1">
    <location>
        <begin position="69"/>
        <end position="89"/>
    </location>
</feature>
<sequence length="119" mass="13762">MKKKFRWKEILMLQAVFFIYSISSVVLKFASGKELFSLEFILLYGVDVMILGVYALLWQQVIKKFELSVAYANKAVTLLWALGWSIFLFHEQITVWKGAGIFLVMIGIFILNGEEEKSQ</sequence>
<gene>
    <name evidence="2" type="ORF">D5281_06575</name>
</gene>
<dbReference type="Proteomes" id="UP001154420">
    <property type="component" value="Unassembled WGS sequence"/>
</dbReference>
<dbReference type="SUPFAM" id="SSF103481">
    <property type="entry name" value="Multidrug resistance efflux transporter EmrE"/>
    <property type="match status" value="1"/>
</dbReference>
<dbReference type="OrthoDB" id="3192564at2"/>
<accession>A0A9X5BE16</accession>
<dbReference type="Gene3D" id="1.10.3730.20">
    <property type="match status" value="1"/>
</dbReference>
<feature type="transmembrane region" description="Helical" evidence="1">
    <location>
        <begin position="12"/>
        <end position="30"/>
    </location>
</feature>
<evidence type="ECO:0000313" key="2">
    <source>
        <dbReference type="EMBL" id="NBJ92266.1"/>
    </source>
</evidence>
<keyword evidence="3" id="KW-1185">Reference proteome</keyword>
<reference evidence="2" key="1">
    <citation type="submission" date="2018-09" db="EMBL/GenBank/DDBJ databases">
        <title>Murine metabolic-syndrome-specific gut microbial biobank.</title>
        <authorList>
            <person name="Liu C."/>
        </authorList>
    </citation>
    <scope>NUCLEOTIDE SEQUENCE</scope>
    <source>
        <strain evidence="2">D42-62</strain>
    </source>
</reference>
<feature type="transmembrane region" description="Helical" evidence="1">
    <location>
        <begin position="95"/>
        <end position="113"/>
    </location>
</feature>
<protein>
    <submittedName>
        <fullName evidence="2">Transporter</fullName>
    </submittedName>
</protein>
<proteinExistence type="predicted"/>
<keyword evidence="1" id="KW-1133">Transmembrane helix</keyword>
<keyword evidence="1" id="KW-0812">Transmembrane</keyword>